<keyword evidence="2" id="KW-1185">Reference proteome</keyword>
<accession>A0A0S4LU15</accession>
<evidence type="ECO:0000313" key="1">
    <source>
        <dbReference type="EMBL" id="CUS38530.1"/>
    </source>
</evidence>
<dbReference type="Proteomes" id="UP000199032">
    <property type="component" value="Unassembled WGS sequence"/>
</dbReference>
<dbReference type="EMBL" id="CZQA01000011">
    <property type="protein sequence ID" value="CUS38530.1"/>
    <property type="molecule type" value="Genomic_DNA"/>
</dbReference>
<gene>
    <name evidence="1" type="ORF">COMA1_50154</name>
</gene>
<organism evidence="1 2">
    <name type="scientific">Candidatus Nitrospira nitrosa</name>
    <dbReference type="NCBI Taxonomy" id="1742972"/>
    <lineage>
        <taxon>Bacteria</taxon>
        <taxon>Pseudomonadati</taxon>
        <taxon>Nitrospirota</taxon>
        <taxon>Nitrospiria</taxon>
        <taxon>Nitrospirales</taxon>
        <taxon>Nitrospiraceae</taxon>
        <taxon>Nitrospira</taxon>
    </lineage>
</organism>
<reference evidence="1 2" key="1">
    <citation type="submission" date="2015-10" db="EMBL/GenBank/DDBJ databases">
        <authorList>
            <person name="Gilbert D.G."/>
        </authorList>
    </citation>
    <scope>NUCLEOTIDE SEQUENCE [LARGE SCALE GENOMIC DNA]</scope>
    <source>
        <strain evidence="1">COMA1</strain>
    </source>
</reference>
<dbReference type="AlphaFoldDB" id="A0A0S4LU15"/>
<sequence length="57" mass="6138">MGRVTGWNKENSSELQAFKYLMGDSKVAVVNRVKAATEKAEALRTGGLSLEGGVLRI</sequence>
<evidence type="ECO:0000313" key="2">
    <source>
        <dbReference type="Proteomes" id="UP000199032"/>
    </source>
</evidence>
<proteinExistence type="predicted"/>
<protein>
    <submittedName>
        <fullName evidence="1">Uncharacterized protein</fullName>
    </submittedName>
</protein>
<name>A0A0S4LU15_9BACT</name>